<keyword evidence="5 9" id="KW-1133">Transmembrane helix</keyword>
<feature type="domain" description="CSC1/OSCA1-like 7TM region" evidence="10">
    <location>
        <begin position="567"/>
        <end position="750"/>
    </location>
</feature>
<evidence type="ECO:0000313" key="13">
    <source>
        <dbReference type="Proteomes" id="UP000279259"/>
    </source>
</evidence>
<gene>
    <name evidence="12" type="ORF">EHS25_002528</name>
</gene>
<feature type="transmembrane region" description="Helical" evidence="9">
    <location>
        <begin position="492"/>
        <end position="517"/>
    </location>
</feature>
<evidence type="ECO:0000256" key="7">
    <source>
        <dbReference type="SAM" id="Coils"/>
    </source>
</evidence>
<keyword evidence="4 9" id="KW-0812">Transmembrane</keyword>
<feature type="domain" description="CSC1/OSCA1-like 7TM region" evidence="10">
    <location>
        <begin position="447"/>
        <end position="537"/>
    </location>
</feature>
<dbReference type="Pfam" id="PF02714">
    <property type="entry name" value="RSN1_7TM"/>
    <property type="match status" value="2"/>
</dbReference>
<dbReference type="InterPro" id="IPR045122">
    <property type="entry name" value="Csc1-like"/>
</dbReference>
<dbReference type="GO" id="GO:0005886">
    <property type="term" value="C:plasma membrane"/>
    <property type="evidence" value="ECO:0007669"/>
    <property type="project" value="TreeGrafter"/>
</dbReference>
<dbReference type="PANTHER" id="PTHR13018:SF144">
    <property type="entry name" value="CSC1_OSCA1-LIKE 7TM REGION DOMAIN-CONTAINING PROTEIN"/>
    <property type="match status" value="1"/>
</dbReference>
<evidence type="ECO:0000256" key="6">
    <source>
        <dbReference type="ARBA" id="ARBA00023136"/>
    </source>
</evidence>
<name>A0A427YEA4_9TREE</name>
<dbReference type="Pfam" id="PF13967">
    <property type="entry name" value="RSN1_TM"/>
    <property type="match status" value="1"/>
</dbReference>
<evidence type="ECO:0000256" key="5">
    <source>
        <dbReference type="ARBA" id="ARBA00022989"/>
    </source>
</evidence>
<comment type="subcellular location">
    <subcellularLocation>
        <location evidence="1">Membrane</location>
        <topology evidence="1">Multi-pass membrane protein</topology>
    </subcellularLocation>
</comment>
<evidence type="ECO:0000256" key="8">
    <source>
        <dbReference type="SAM" id="MobiDB-lite"/>
    </source>
</evidence>
<feature type="transmembrane region" description="Helical" evidence="9">
    <location>
        <begin position="157"/>
        <end position="177"/>
    </location>
</feature>
<dbReference type="EMBL" id="RSCD01000014">
    <property type="protein sequence ID" value="RSH89416.1"/>
    <property type="molecule type" value="Genomic_DNA"/>
</dbReference>
<evidence type="ECO:0008006" key="14">
    <source>
        <dbReference type="Google" id="ProtNLM"/>
    </source>
</evidence>
<feature type="coiled-coil region" evidence="7">
    <location>
        <begin position="359"/>
        <end position="386"/>
    </location>
</feature>
<proteinExistence type="inferred from homology"/>
<comment type="caution">
    <text evidence="12">The sequence shown here is derived from an EMBL/GenBank/DDBJ whole genome shotgun (WGS) entry which is preliminary data.</text>
</comment>
<protein>
    <recommendedName>
        <fullName evidence="14">CSC1/OSCA1-like 7TM region domain-containing protein</fullName>
    </recommendedName>
</protein>
<evidence type="ECO:0000256" key="3">
    <source>
        <dbReference type="ARBA" id="ARBA00022448"/>
    </source>
</evidence>
<feature type="domain" description="CSC1/OSCA1-like N-terminal transmembrane" evidence="11">
    <location>
        <begin position="130"/>
        <end position="238"/>
    </location>
</feature>
<evidence type="ECO:0000313" key="12">
    <source>
        <dbReference type="EMBL" id="RSH89416.1"/>
    </source>
</evidence>
<feature type="transmembrane region" description="Helical" evidence="9">
    <location>
        <begin position="620"/>
        <end position="643"/>
    </location>
</feature>
<keyword evidence="6 9" id="KW-0472">Membrane</keyword>
<dbReference type="InterPro" id="IPR003864">
    <property type="entry name" value="CSC1/OSCA1-like_7TM"/>
</dbReference>
<evidence type="ECO:0000259" key="10">
    <source>
        <dbReference type="Pfam" id="PF02714"/>
    </source>
</evidence>
<evidence type="ECO:0000259" key="11">
    <source>
        <dbReference type="Pfam" id="PF13967"/>
    </source>
</evidence>
<keyword evidence="3" id="KW-0813">Transport</keyword>
<feature type="transmembrane region" description="Helical" evidence="9">
    <location>
        <begin position="47"/>
        <end position="67"/>
    </location>
</feature>
<comment type="similarity">
    <text evidence="2">Belongs to the CSC1 (TC 1.A.17) family.</text>
</comment>
<reference evidence="12 13" key="1">
    <citation type="submission" date="2018-11" db="EMBL/GenBank/DDBJ databases">
        <title>Genome sequence of Saitozyma podzolica DSM 27192.</title>
        <authorList>
            <person name="Aliyu H."/>
            <person name="Gorte O."/>
            <person name="Ochsenreither K."/>
        </authorList>
    </citation>
    <scope>NUCLEOTIDE SEQUENCE [LARGE SCALE GENOMIC DNA]</scope>
    <source>
        <strain evidence="12 13">DSM 27192</strain>
    </source>
</reference>
<feature type="transmembrane region" description="Helical" evidence="9">
    <location>
        <begin position="448"/>
        <end position="472"/>
    </location>
</feature>
<evidence type="ECO:0000256" key="9">
    <source>
        <dbReference type="SAM" id="Phobius"/>
    </source>
</evidence>
<dbReference type="Proteomes" id="UP000279259">
    <property type="component" value="Unassembled WGS sequence"/>
</dbReference>
<dbReference type="GO" id="GO:0005227">
    <property type="term" value="F:calcium-activated cation channel activity"/>
    <property type="evidence" value="ECO:0007669"/>
    <property type="project" value="InterPro"/>
</dbReference>
<evidence type="ECO:0000256" key="1">
    <source>
        <dbReference type="ARBA" id="ARBA00004141"/>
    </source>
</evidence>
<dbReference type="InterPro" id="IPR032880">
    <property type="entry name" value="CSC1/OSCA1-like_N"/>
</dbReference>
<keyword evidence="13" id="KW-1185">Reference proteome</keyword>
<dbReference type="PANTHER" id="PTHR13018">
    <property type="entry name" value="PROBABLE MEMBRANE PROTEIN DUF221-RELATED"/>
    <property type="match status" value="1"/>
</dbReference>
<accession>A0A427YEA4</accession>
<feature type="transmembrane region" description="Helical" evidence="9">
    <location>
        <begin position="218"/>
        <end position="236"/>
    </location>
</feature>
<evidence type="ECO:0000256" key="4">
    <source>
        <dbReference type="ARBA" id="ARBA00022692"/>
    </source>
</evidence>
<feature type="transmembrane region" description="Helical" evidence="9">
    <location>
        <begin position="726"/>
        <end position="747"/>
    </location>
</feature>
<sequence>MPVLPALPGVLERSSDSNSSGSSGGISAESLVNNAESHFDVSGTSVLIAWGLTFVGGVICVALFSYARERFESIYYPRIKACKEQKASGSTESGEQGQFTHETPEGSWGWVRFLWKDIKLELGFRTSEKIKQRDFDMLKLLGLDAVTFLQYLRLLRWLTGAISLLVALPLLVLNVYINDYTEYGSTETNVTTSTVDNSTEVLGVLELLTAANIKGNGLYVHIFFESVITCLVYFFVYDHYEHHGKLVEQWASLNYREIAFKSIMLTGLDISHRTSEGPKYASEVQDEVRVLVNATAEDEAEVEYKDKLHPLVDQAAAAWKRGDRAGHFGGWAWLHRIFPVSQKVSRDVMSGDTPVKAVLHEAAQKIRKLKDEQDAVKEELRSTTIDQNVTAAFVTWKTAIRAHQVGDECTKRKAFRKSGARVERAPRNHNVLWKNLEQDPKVWRTHSIIGTVVIVFICVVNTIPVMAITVLANLDTAVEYVPWLKTLVDSSLLWNAFFTAVSGVLPGTVSAIFSFALPYLMRFISQWSGAFTRGQLDPSTPFHHGGDTYDEQQMVETDSSDVQPEQISNFVIFSLLGVLYETYLTISSEIGKQSWSEIYSSLGDVPAEVTKAYISESSYWLSWFPIRAAVLCIQLLQIPRWLLRIWNGYLSRRRELTDNELHKLSEPEEFKYSIEYSHVMFAMAVGIIYAPLAPLVLLCGTVYFWIASFIFAHQLTYVENTIETDGQIWSVVINRILVSTVLMQLLMSLTVALKTQSTAMTLFALAPTLLMALLKYQLVRGHSSTARYFSDMHTADDLYKRTPRFEHDLLRGDWLPKWKWNTKDTETLKKMAQEMPDLKEIIPELQSKSGTGVTPRRRRRRKR</sequence>
<dbReference type="AlphaFoldDB" id="A0A427YEA4"/>
<feature type="transmembrane region" description="Helical" evidence="9">
    <location>
        <begin position="759"/>
        <end position="778"/>
    </location>
</feature>
<organism evidence="12 13">
    <name type="scientific">Saitozyma podzolica</name>
    <dbReference type="NCBI Taxonomy" id="1890683"/>
    <lineage>
        <taxon>Eukaryota</taxon>
        <taxon>Fungi</taxon>
        <taxon>Dikarya</taxon>
        <taxon>Basidiomycota</taxon>
        <taxon>Agaricomycotina</taxon>
        <taxon>Tremellomycetes</taxon>
        <taxon>Tremellales</taxon>
        <taxon>Trimorphomycetaceae</taxon>
        <taxon>Saitozyma</taxon>
    </lineage>
</organism>
<keyword evidence="7" id="KW-0175">Coiled coil</keyword>
<feature type="region of interest" description="Disordered" evidence="8">
    <location>
        <begin position="840"/>
        <end position="863"/>
    </location>
</feature>
<evidence type="ECO:0000256" key="2">
    <source>
        <dbReference type="ARBA" id="ARBA00007779"/>
    </source>
</evidence>
<dbReference type="OrthoDB" id="2150324at2759"/>
<feature type="transmembrane region" description="Helical" evidence="9">
    <location>
        <begin position="679"/>
        <end position="706"/>
    </location>
</feature>